<accession>A0A9E7GAY8</accession>
<evidence type="ECO:0000313" key="2">
    <source>
        <dbReference type="Proteomes" id="UP001055439"/>
    </source>
</evidence>
<dbReference type="EMBL" id="CP097508">
    <property type="protein sequence ID" value="URE08679.1"/>
    <property type="molecule type" value="Genomic_DNA"/>
</dbReference>
<organism evidence="1 2">
    <name type="scientific">Musa troglodytarum</name>
    <name type="common">fe'i banana</name>
    <dbReference type="NCBI Taxonomy" id="320322"/>
    <lineage>
        <taxon>Eukaryota</taxon>
        <taxon>Viridiplantae</taxon>
        <taxon>Streptophyta</taxon>
        <taxon>Embryophyta</taxon>
        <taxon>Tracheophyta</taxon>
        <taxon>Spermatophyta</taxon>
        <taxon>Magnoliopsida</taxon>
        <taxon>Liliopsida</taxon>
        <taxon>Zingiberales</taxon>
        <taxon>Musaceae</taxon>
        <taxon>Musa</taxon>
    </lineage>
</organism>
<sequence>MPSVFLVGMDLNRRRLPHHWSRGKRPPRRSPRIERGPISTWQEVGMGSGIIGARGSYVEEGKDDLPTRVFRVLGAFF</sequence>
<name>A0A9E7GAY8_9LILI</name>
<protein>
    <submittedName>
        <fullName evidence="1">Uncharacterized protein</fullName>
    </submittedName>
</protein>
<proteinExistence type="predicted"/>
<keyword evidence="2" id="KW-1185">Reference proteome</keyword>
<reference evidence="1" key="1">
    <citation type="submission" date="2022-05" db="EMBL/GenBank/DDBJ databases">
        <title>The Musa troglodytarum L. genome provides insights into the mechanism of non-climacteric behaviour and enrichment of carotenoids.</title>
        <authorList>
            <person name="Wang J."/>
        </authorList>
    </citation>
    <scope>NUCLEOTIDE SEQUENCE</scope>
    <source>
        <tissue evidence="1">Leaf</tissue>
    </source>
</reference>
<dbReference type="AlphaFoldDB" id="A0A9E7GAY8"/>
<dbReference type="Proteomes" id="UP001055439">
    <property type="component" value="Chromosome 6"/>
</dbReference>
<evidence type="ECO:0000313" key="1">
    <source>
        <dbReference type="EMBL" id="URE08679.1"/>
    </source>
</evidence>
<gene>
    <name evidence="1" type="ORF">MUK42_35888</name>
</gene>